<feature type="transmembrane region" description="Helical" evidence="9">
    <location>
        <begin position="130"/>
        <end position="150"/>
    </location>
</feature>
<keyword evidence="12" id="KW-1185">Reference proteome</keyword>
<evidence type="ECO:0000313" key="11">
    <source>
        <dbReference type="EMBL" id="KAK3771661.1"/>
    </source>
</evidence>
<keyword evidence="9" id="KW-0812">Transmembrane</keyword>
<reference evidence="11" key="1">
    <citation type="journal article" date="2023" name="G3 (Bethesda)">
        <title>A reference genome for the long-term kleptoplast-retaining sea slug Elysia crispata morphotype clarki.</title>
        <authorList>
            <person name="Eastman K.E."/>
            <person name="Pendleton A.L."/>
            <person name="Shaikh M.A."/>
            <person name="Suttiyut T."/>
            <person name="Ogas R."/>
            <person name="Tomko P."/>
            <person name="Gavelis G."/>
            <person name="Widhalm J.R."/>
            <person name="Wisecaver J.H."/>
        </authorList>
    </citation>
    <scope>NUCLEOTIDE SEQUENCE</scope>
    <source>
        <strain evidence="11">ECLA1</strain>
    </source>
</reference>
<feature type="transmembrane region" description="Helical" evidence="9">
    <location>
        <begin position="284"/>
        <end position="304"/>
    </location>
</feature>
<feature type="region of interest" description="Disordered" evidence="8">
    <location>
        <begin position="1001"/>
        <end position="1028"/>
    </location>
</feature>
<dbReference type="GO" id="GO:0006450">
    <property type="term" value="P:regulation of translational fidelity"/>
    <property type="evidence" value="ECO:0007669"/>
    <property type="project" value="TreeGrafter"/>
</dbReference>
<feature type="transmembrane region" description="Helical" evidence="9">
    <location>
        <begin position="447"/>
        <end position="467"/>
    </location>
</feature>
<sequence>MAFIRSSTATIATLFAHTIIFVVVAIFNFSIVANELPINLGYGLALILLSLVSLLLGITSQDPEAALLRSLLMCVSALWTGTGLVHVTVSFTGIVRTDSELLFAGYGTFCLVFLFYVLGALHHSDRTSAVLALGMLLSAIFDTAGLWRPVRRSSAAYYLLLAAITLYLAASRIWNRLRHGELARKSAANRRDENSGISKDYVPVGHAMNTLAAAVYAGQVTAIYDHASLGFSWVMVAGVYLLVVAVVAVRRGNIYNGLYFLFHATFWITNGFNLSVVFVNGINVPLNLIAATVLHFIVFFIIAAISLTREIYQLPQNLALCIMCVAILEDDNNSGAFVGAMGWILLVFSLYGLAAHISRVKNSGFKLPLGTRLVNPTKLTNSLLQTFKCCLSGSINTLTSQSGGKSQQLFNADFTLGYSRYGGFEVAGFALNAITAVAVLWTPEGLWVLPWAVILGGLAQWIVGSICFSKGLSFESCAFFTFGAMWLIWGPARGVGSLDGDNSPAIITGCVGFLSVGLLLLGLSTTINKSWSALTFMFNLVLVGQLLNGVSARGAFIYEIVINVIFVIVCIYCFVATALRSVWGREVLPLGKPFLQVSFLHSEGEQAFWADGRAASGVKAIAEIMNRGGICGIPTDTVYTLVSAVKFPKSVERAYNTKLLAEDRPMSMWISKVEQLAEGRALFGELVWGLMNEIWPSTVSLVVPKGDWLYTLGIGESEKYIGRPDSIACRMPDNTVTSHLIDQTGPVAVSSANPTGEADTTHHLQVLAKLGLKNCDGILCSGPSPENMASTVVDCRKLTSESTLAFFRIGVVPRSQVEAMFAKVKAFYNGGSVPPTMSDTGHVNPAFRHDHNDDDGDGGNYLGNEGIYNDGITPANRESLSGTGKVNGNTVAQLNISFAESTVDDDVELISSEGSSSGSKSLSDAHPNGITGSVNRAYESLAESVVRRLSSAKRSSASSGSVNRTTAFSSTASLDRESHYEPMQVGTRSGAELVANAKVIGGRSSGSNRSSPVYTVNPLFGGSARTKL</sequence>
<evidence type="ECO:0000256" key="3">
    <source>
        <dbReference type="ARBA" id="ARBA00012584"/>
    </source>
</evidence>
<proteinExistence type="inferred from homology"/>
<organism evidence="11 12">
    <name type="scientific">Elysia crispata</name>
    <name type="common">lettuce slug</name>
    <dbReference type="NCBI Taxonomy" id="231223"/>
    <lineage>
        <taxon>Eukaryota</taxon>
        <taxon>Metazoa</taxon>
        <taxon>Spiralia</taxon>
        <taxon>Lophotrochozoa</taxon>
        <taxon>Mollusca</taxon>
        <taxon>Gastropoda</taxon>
        <taxon>Heterobranchia</taxon>
        <taxon>Euthyneura</taxon>
        <taxon>Panpulmonata</taxon>
        <taxon>Sacoglossa</taxon>
        <taxon>Placobranchoidea</taxon>
        <taxon>Plakobranchidae</taxon>
        <taxon>Elysia</taxon>
    </lineage>
</organism>
<evidence type="ECO:0000259" key="10">
    <source>
        <dbReference type="PROSITE" id="PS51163"/>
    </source>
</evidence>
<dbReference type="GO" id="GO:0000049">
    <property type="term" value="F:tRNA binding"/>
    <property type="evidence" value="ECO:0007669"/>
    <property type="project" value="TreeGrafter"/>
</dbReference>
<keyword evidence="9" id="KW-0472">Membrane</keyword>
<feature type="transmembrane region" description="Helical" evidence="9">
    <location>
        <begin position="258"/>
        <end position="278"/>
    </location>
</feature>
<keyword evidence="9" id="KW-1133">Transmembrane helix</keyword>
<dbReference type="EMBL" id="JAWDGP010003693">
    <property type="protein sequence ID" value="KAK3771661.1"/>
    <property type="molecule type" value="Genomic_DNA"/>
</dbReference>
<evidence type="ECO:0000256" key="9">
    <source>
        <dbReference type="SAM" id="Phobius"/>
    </source>
</evidence>
<evidence type="ECO:0000256" key="2">
    <source>
        <dbReference type="ARBA" id="ARBA00007663"/>
    </source>
</evidence>
<comment type="similarity">
    <text evidence="2">Belongs to the SUA5 family.</text>
</comment>
<comment type="catalytic activity">
    <reaction evidence="7">
        <text>L-threonine + hydrogencarbonate + ATP = L-threonylcarbamoyladenylate + diphosphate + H2O</text>
        <dbReference type="Rhea" id="RHEA:36407"/>
        <dbReference type="ChEBI" id="CHEBI:15377"/>
        <dbReference type="ChEBI" id="CHEBI:17544"/>
        <dbReference type="ChEBI" id="CHEBI:30616"/>
        <dbReference type="ChEBI" id="CHEBI:33019"/>
        <dbReference type="ChEBI" id="CHEBI:57926"/>
        <dbReference type="ChEBI" id="CHEBI:73682"/>
        <dbReference type="EC" id="2.7.7.87"/>
    </reaction>
</comment>
<feature type="region of interest" description="Disordered" evidence="8">
    <location>
        <begin position="952"/>
        <end position="987"/>
    </location>
</feature>
<evidence type="ECO:0000256" key="6">
    <source>
        <dbReference type="ARBA" id="ARBA00022679"/>
    </source>
</evidence>
<comment type="caution">
    <text evidence="11">The sequence shown here is derived from an EMBL/GenBank/DDBJ whole genome shotgun (WGS) entry which is preliminary data.</text>
</comment>
<dbReference type="GO" id="GO:0005737">
    <property type="term" value="C:cytoplasm"/>
    <property type="evidence" value="ECO:0007669"/>
    <property type="project" value="UniProtKB-SubCell"/>
</dbReference>
<feature type="transmembrane region" description="Helical" evidence="9">
    <location>
        <begin position="39"/>
        <end position="59"/>
    </location>
</feature>
<dbReference type="Pfam" id="PF01300">
    <property type="entry name" value="Sua5_yciO_yrdC"/>
    <property type="match status" value="1"/>
</dbReference>
<dbReference type="EC" id="2.7.7.87" evidence="3"/>
<feature type="transmembrane region" description="Helical" evidence="9">
    <location>
        <begin position="421"/>
        <end position="441"/>
    </location>
</feature>
<keyword evidence="6" id="KW-0808">Transferase</keyword>
<protein>
    <recommendedName>
        <fullName evidence="4">Threonylcarbamoyl-AMP synthase</fullName>
        <ecNumber evidence="3">2.7.7.87</ecNumber>
    </recommendedName>
</protein>
<dbReference type="PANTHER" id="PTHR17490">
    <property type="entry name" value="SUA5"/>
    <property type="match status" value="1"/>
</dbReference>
<evidence type="ECO:0000256" key="5">
    <source>
        <dbReference type="ARBA" id="ARBA00022490"/>
    </source>
</evidence>
<feature type="transmembrane region" description="Helical" evidence="9">
    <location>
        <begin position="504"/>
        <end position="524"/>
    </location>
</feature>
<evidence type="ECO:0000256" key="8">
    <source>
        <dbReference type="SAM" id="MobiDB-lite"/>
    </source>
</evidence>
<dbReference type="Gene3D" id="3.90.870.10">
    <property type="entry name" value="DHBP synthase"/>
    <property type="match status" value="1"/>
</dbReference>
<dbReference type="PANTHER" id="PTHR17490:SF17">
    <property type="entry name" value="THREONYLCARBAMOYL-AMP SYNTHASE"/>
    <property type="match status" value="1"/>
</dbReference>
<dbReference type="InterPro" id="IPR017945">
    <property type="entry name" value="DHBP_synth_RibB-like_a/b_dom"/>
</dbReference>
<dbReference type="Proteomes" id="UP001283361">
    <property type="component" value="Unassembled WGS sequence"/>
</dbReference>
<feature type="domain" description="YrdC-like" evidence="10">
    <location>
        <begin position="615"/>
        <end position="812"/>
    </location>
</feature>
<dbReference type="GO" id="GO:0003725">
    <property type="term" value="F:double-stranded RNA binding"/>
    <property type="evidence" value="ECO:0007669"/>
    <property type="project" value="InterPro"/>
</dbReference>
<keyword evidence="5" id="KW-0963">Cytoplasm</keyword>
<accession>A0AAE1DIB9</accession>
<feature type="compositionally biased region" description="Low complexity" evidence="8">
    <location>
        <begin position="1001"/>
        <end position="1011"/>
    </location>
</feature>
<feature type="transmembrane region" description="Helical" evidence="9">
    <location>
        <begin position="230"/>
        <end position="249"/>
    </location>
</feature>
<comment type="subcellular location">
    <subcellularLocation>
        <location evidence="1">Cytoplasm</location>
    </subcellularLocation>
</comment>
<dbReference type="AlphaFoldDB" id="A0AAE1DIB9"/>
<gene>
    <name evidence="11" type="ORF">RRG08_047915</name>
</gene>
<feature type="transmembrane region" description="Helical" evidence="9">
    <location>
        <begin position="71"/>
        <end position="95"/>
    </location>
</feature>
<feature type="transmembrane region" description="Helical" evidence="9">
    <location>
        <begin position="156"/>
        <end position="175"/>
    </location>
</feature>
<evidence type="ECO:0000256" key="4">
    <source>
        <dbReference type="ARBA" id="ARBA00015492"/>
    </source>
</evidence>
<feature type="transmembrane region" description="Helical" evidence="9">
    <location>
        <begin position="101"/>
        <end position="118"/>
    </location>
</feature>
<evidence type="ECO:0000256" key="7">
    <source>
        <dbReference type="ARBA" id="ARBA00048366"/>
    </source>
</evidence>
<feature type="transmembrane region" description="Helical" evidence="9">
    <location>
        <begin position="334"/>
        <end position="354"/>
    </location>
</feature>
<evidence type="ECO:0000313" key="12">
    <source>
        <dbReference type="Proteomes" id="UP001283361"/>
    </source>
</evidence>
<feature type="transmembrane region" description="Helical" evidence="9">
    <location>
        <begin position="556"/>
        <end position="579"/>
    </location>
</feature>
<dbReference type="SUPFAM" id="SSF55821">
    <property type="entry name" value="YrdC/RibB"/>
    <property type="match status" value="1"/>
</dbReference>
<feature type="region of interest" description="Disordered" evidence="8">
    <location>
        <begin position="846"/>
        <end position="865"/>
    </location>
</feature>
<dbReference type="InterPro" id="IPR050156">
    <property type="entry name" value="TC-AMP_synthase_SUA5"/>
</dbReference>
<feature type="compositionally biased region" description="Polar residues" evidence="8">
    <location>
        <begin position="963"/>
        <end position="973"/>
    </location>
</feature>
<feature type="compositionally biased region" description="Low complexity" evidence="8">
    <location>
        <begin position="952"/>
        <end position="962"/>
    </location>
</feature>
<dbReference type="GO" id="GO:0061710">
    <property type="term" value="F:L-threonylcarbamoyladenylate synthase"/>
    <property type="evidence" value="ECO:0007669"/>
    <property type="project" value="UniProtKB-EC"/>
</dbReference>
<feature type="transmembrane region" description="Helical" evidence="9">
    <location>
        <begin position="12"/>
        <end position="33"/>
    </location>
</feature>
<evidence type="ECO:0000256" key="1">
    <source>
        <dbReference type="ARBA" id="ARBA00004496"/>
    </source>
</evidence>
<name>A0AAE1DIB9_9GAST</name>
<dbReference type="PROSITE" id="PS51163">
    <property type="entry name" value="YRDC"/>
    <property type="match status" value="1"/>
</dbReference>
<dbReference type="InterPro" id="IPR006070">
    <property type="entry name" value="Sua5-like_dom"/>
</dbReference>
<feature type="transmembrane region" description="Helical" evidence="9">
    <location>
        <begin position="474"/>
        <end position="492"/>
    </location>
</feature>